<keyword evidence="3 11" id="KW-0723">Serine/threonine-protein kinase</keyword>
<dbReference type="PROSITE" id="PS00107">
    <property type="entry name" value="PROTEIN_KINASE_ATP"/>
    <property type="match status" value="1"/>
</dbReference>
<dbReference type="SMART" id="SM00220">
    <property type="entry name" value="S_TKc"/>
    <property type="match status" value="1"/>
</dbReference>
<comment type="catalytic activity">
    <reaction evidence="8">
        <text>L-threonyl-[protein] + ATP = O-phospho-L-threonyl-[protein] + ADP + H(+)</text>
        <dbReference type="Rhea" id="RHEA:46608"/>
        <dbReference type="Rhea" id="RHEA-COMP:11060"/>
        <dbReference type="Rhea" id="RHEA-COMP:11605"/>
        <dbReference type="ChEBI" id="CHEBI:15378"/>
        <dbReference type="ChEBI" id="CHEBI:30013"/>
        <dbReference type="ChEBI" id="CHEBI:30616"/>
        <dbReference type="ChEBI" id="CHEBI:61977"/>
        <dbReference type="ChEBI" id="CHEBI:456216"/>
        <dbReference type="EC" id="2.7.11.1"/>
    </reaction>
</comment>
<comment type="similarity">
    <text evidence="1">Belongs to the protein kinase superfamily. CMGC Ser/Thr protein kinase family. GSK-3 subfamily.</text>
</comment>
<feature type="domain" description="Protein kinase" evidence="13">
    <location>
        <begin position="86"/>
        <end position="344"/>
    </location>
</feature>
<dbReference type="CDD" id="cd14137">
    <property type="entry name" value="STKc_GSK3"/>
    <property type="match status" value="1"/>
</dbReference>
<reference evidence="14" key="2">
    <citation type="submission" date="2022-01" db="EMBL/GenBank/DDBJ databases">
        <authorList>
            <person name="Yamashiro T."/>
            <person name="Shiraishi A."/>
            <person name="Satake H."/>
            <person name="Nakayama K."/>
        </authorList>
    </citation>
    <scope>NUCLEOTIDE SEQUENCE</scope>
</reference>
<dbReference type="InterPro" id="IPR011009">
    <property type="entry name" value="Kinase-like_dom_sf"/>
</dbReference>
<comment type="catalytic activity">
    <reaction evidence="9">
        <text>L-seryl-[protein] + ATP = O-phospho-L-seryl-[protein] + ADP + H(+)</text>
        <dbReference type="Rhea" id="RHEA:17989"/>
        <dbReference type="Rhea" id="RHEA-COMP:9863"/>
        <dbReference type="Rhea" id="RHEA-COMP:11604"/>
        <dbReference type="ChEBI" id="CHEBI:15378"/>
        <dbReference type="ChEBI" id="CHEBI:29999"/>
        <dbReference type="ChEBI" id="CHEBI:30616"/>
        <dbReference type="ChEBI" id="CHEBI:83421"/>
        <dbReference type="ChEBI" id="CHEBI:456216"/>
        <dbReference type="EC" id="2.7.11.1"/>
    </reaction>
</comment>
<evidence type="ECO:0000256" key="3">
    <source>
        <dbReference type="ARBA" id="ARBA00022527"/>
    </source>
</evidence>
<evidence type="ECO:0000256" key="12">
    <source>
        <dbReference type="SAM" id="MobiDB-lite"/>
    </source>
</evidence>
<evidence type="ECO:0000256" key="9">
    <source>
        <dbReference type="ARBA" id="ARBA00048679"/>
    </source>
</evidence>
<dbReference type="InterPro" id="IPR017441">
    <property type="entry name" value="Protein_kinase_ATP_BS"/>
</dbReference>
<evidence type="ECO:0000256" key="11">
    <source>
        <dbReference type="RuleBase" id="RU000304"/>
    </source>
</evidence>
<keyword evidence="6 14" id="KW-0418">Kinase</keyword>
<keyword evidence="7 10" id="KW-0067">ATP-binding</keyword>
<keyword evidence="4" id="KW-0808">Transferase</keyword>
<evidence type="ECO:0000259" key="13">
    <source>
        <dbReference type="PROSITE" id="PS50011"/>
    </source>
</evidence>
<sequence>MASASLGHGGVGSSRTAGGFNESSSSVDWLGREMLGMRLRDKGDHDDERVSDSEPEIVHGVGAEAGHVIRTTIGGRNGQSKQTVSYIAEHVIGTGSFGVVVQAKCRETGEIVAIKKVLQDKRYKNRELQIMQMLDHPNVVALKHYFFSTTDKEELYLNLVLDFVPETICRALAYIHNSIGICHRDIKPQNLLVNPHTHQLKICDFGSAKVLIKGEPNVSYICSRYYRAPELIFGATEYTTAIDIWSTGCVMAELLLGQPLFPGASGVDQLVEVIKVLGTPTREEIKCMNPNYTEFRFPQIKPHPWHKVFQKRLPPEAVDLVCRFFQYSPNLRCTALEACVHPFFDELRDPATRLPNGRPLPPLFNYKPQELAGIPPETIKRLIPDYARKQNLFMALNTQ</sequence>
<dbReference type="PANTHER" id="PTHR24057">
    <property type="entry name" value="GLYCOGEN SYNTHASE KINASE-3 ALPHA"/>
    <property type="match status" value="1"/>
</dbReference>
<dbReference type="InterPro" id="IPR008271">
    <property type="entry name" value="Ser/Thr_kinase_AS"/>
</dbReference>
<evidence type="ECO:0000256" key="8">
    <source>
        <dbReference type="ARBA" id="ARBA00047899"/>
    </source>
</evidence>
<comment type="caution">
    <text evidence="14">The sequence shown here is derived from an EMBL/GenBank/DDBJ whole genome shotgun (WGS) entry which is preliminary data.</text>
</comment>
<dbReference type="GO" id="GO:0016301">
    <property type="term" value="F:kinase activity"/>
    <property type="evidence" value="ECO:0007669"/>
    <property type="project" value="UniProtKB-KW"/>
</dbReference>
<evidence type="ECO:0000256" key="2">
    <source>
        <dbReference type="ARBA" id="ARBA00012513"/>
    </source>
</evidence>
<dbReference type="InterPro" id="IPR039192">
    <property type="entry name" value="STKc_GSK3"/>
</dbReference>
<dbReference type="Pfam" id="PF00069">
    <property type="entry name" value="Pkinase"/>
    <property type="match status" value="1"/>
</dbReference>
<feature type="binding site" evidence="10">
    <location>
        <position position="116"/>
    </location>
    <ligand>
        <name>ATP</name>
        <dbReference type="ChEBI" id="CHEBI:30616"/>
    </ligand>
</feature>
<keyword evidence="15" id="KW-1185">Reference proteome</keyword>
<name>A0ABQ5AYV8_9ASTR</name>
<gene>
    <name evidence="14" type="ORF">Tco_0840761</name>
</gene>
<dbReference type="EMBL" id="BQNB010012657">
    <property type="protein sequence ID" value="GJT06299.1"/>
    <property type="molecule type" value="Genomic_DNA"/>
</dbReference>
<keyword evidence="5 10" id="KW-0547">Nucleotide-binding</keyword>
<evidence type="ECO:0000256" key="1">
    <source>
        <dbReference type="ARBA" id="ARBA00005527"/>
    </source>
</evidence>
<dbReference type="EC" id="2.7.11.1" evidence="2"/>
<dbReference type="PANTHER" id="PTHR24057:SF40">
    <property type="entry name" value="SHAGGY-RELATED PROTEIN KINASE DELTA-RELATED"/>
    <property type="match status" value="1"/>
</dbReference>
<evidence type="ECO:0000313" key="15">
    <source>
        <dbReference type="Proteomes" id="UP001151760"/>
    </source>
</evidence>
<dbReference type="Gene3D" id="3.30.200.20">
    <property type="entry name" value="Phosphorylase Kinase, domain 1"/>
    <property type="match status" value="1"/>
</dbReference>
<dbReference type="SUPFAM" id="SSF56112">
    <property type="entry name" value="Protein kinase-like (PK-like)"/>
    <property type="match status" value="1"/>
</dbReference>
<dbReference type="InterPro" id="IPR000719">
    <property type="entry name" value="Prot_kinase_dom"/>
</dbReference>
<protein>
    <recommendedName>
        <fullName evidence="2">non-specific serine/threonine protein kinase</fullName>
        <ecNumber evidence="2">2.7.11.1</ecNumber>
    </recommendedName>
</protein>
<accession>A0ABQ5AYV8</accession>
<feature type="region of interest" description="Disordered" evidence="12">
    <location>
        <begin position="1"/>
        <end position="25"/>
    </location>
</feature>
<evidence type="ECO:0000256" key="4">
    <source>
        <dbReference type="ARBA" id="ARBA00022679"/>
    </source>
</evidence>
<reference evidence="14" key="1">
    <citation type="journal article" date="2022" name="Int. J. Mol. Sci.">
        <title>Draft Genome of Tanacetum Coccineum: Genomic Comparison of Closely Related Tanacetum-Family Plants.</title>
        <authorList>
            <person name="Yamashiro T."/>
            <person name="Shiraishi A."/>
            <person name="Nakayama K."/>
            <person name="Satake H."/>
        </authorList>
    </citation>
    <scope>NUCLEOTIDE SEQUENCE</scope>
</reference>
<evidence type="ECO:0000256" key="7">
    <source>
        <dbReference type="ARBA" id="ARBA00022840"/>
    </source>
</evidence>
<dbReference type="InterPro" id="IPR050591">
    <property type="entry name" value="GSK-3"/>
</dbReference>
<organism evidence="14 15">
    <name type="scientific">Tanacetum coccineum</name>
    <dbReference type="NCBI Taxonomy" id="301880"/>
    <lineage>
        <taxon>Eukaryota</taxon>
        <taxon>Viridiplantae</taxon>
        <taxon>Streptophyta</taxon>
        <taxon>Embryophyta</taxon>
        <taxon>Tracheophyta</taxon>
        <taxon>Spermatophyta</taxon>
        <taxon>Magnoliopsida</taxon>
        <taxon>eudicotyledons</taxon>
        <taxon>Gunneridae</taxon>
        <taxon>Pentapetalae</taxon>
        <taxon>asterids</taxon>
        <taxon>campanulids</taxon>
        <taxon>Asterales</taxon>
        <taxon>Asteraceae</taxon>
        <taxon>Asteroideae</taxon>
        <taxon>Anthemideae</taxon>
        <taxon>Anthemidinae</taxon>
        <taxon>Tanacetum</taxon>
    </lineage>
</organism>
<evidence type="ECO:0000313" key="14">
    <source>
        <dbReference type="EMBL" id="GJT06299.1"/>
    </source>
</evidence>
<evidence type="ECO:0000256" key="10">
    <source>
        <dbReference type="PROSITE-ProRule" id="PRU10141"/>
    </source>
</evidence>
<dbReference type="Proteomes" id="UP001151760">
    <property type="component" value="Unassembled WGS sequence"/>
</dbReference>
<proteinExistence type="inferred from homology"/>
<feature type="compositionally biased region" description="Polar residues" evidence="12">
    <location>
        <begin position="13"/>
        <end position="25"/>
    </location>
</feature>
<dbReference type="Gene3D" id="1.10.510.10">
    <property type="entry name" value="Transferase(Phosphotransferase) domain 1"/>
    <property type="match status" value="1"/>
</dbReference>
<evidence type="ECO:0000256" key="5">
    <source>
        <dbReference type="ARBA" id="ARBA00022741"/>
    </source>
</evidence>
<dbReference type="PROSITE" id="PS50011">
    <property type="entry name" value="PROTEIN_KINASE_DOM"/>
    <property type="match status" value="1"/>
</dbReference>
<dbReference type="PROSITE" id="PS00108">
    <property type="entry name" value="PROTEIN_KINASE_ST"/>
    <property type="match status" value="1"/>
</dbReference>
<evidence type="ECO:0000256" key="6">
    <source>
        <dbReference type="ARBA" id="ARBA00022777"/>
    </source>
</evidence>